<evidence type="ECO:0000256" key="1">
    <source>
        <dbReference type="ARBA" id="ARBA00005113"/>
    </source>
</evidence>
<keyword evidence="11" id="KW-1185">Reference proteome</keyword>
<dbReference type="Proteomes" id="UP001518140">
    <property type="component" value="Unassembled WGS sequence"/>
</dbReference>
<comment type="similarity">
    <text evidence="6 7">Belongs to the PAL/histidase family.</text>
</comment>
<dbReference type="InterPro" id="IPR008948">
    <property type="entry name" value="L-Aspartase-like"/>
</dbReference>
<proteinExistence type="inferred from homology"/>
<dbReference type="NCBIfam" id="NF006871">
    <property type="entry name" value="PRK09367.1"/>
    <property type="match status" value="1"/>
</dbReference>
<dbReference type="EMBL" id="JAAKZX010000337">
    <property type="protein sequence ID" value="NGO49101.1"/>
    <property type="molecule type" value="Genomic_DNA"/>
</dbReference>
<dbReference type="InterPro" id="IPR005921">
    <property type="entry name" value="HutH"/>
</dbReference>
<keyword evidence="3 6" id="KW-0369">Histidine metabolism</keyword>
<dbReference type="CDD" id="cd00332">
    <property type="entry name" value="PAL-HAL"/>
    <property type="match status" value="1"/>
</dbReference>
<evidence type="ECO:0000256" key="5">
    <source>
        <dbReference type="ARBA" id="ARBA00049269"/>
    </source>
</evidence>
<evidence type="ECO:0000313" key="10">
    <source>
        <dbReference type="EMBL" id="NGO49101.1"/>
    </source>
</evidence>
<evidence type="ECO:0000256" key="4">
    <source>
        <dbReference type="ARBA" id="ARBA00023239"/>
    </source>
</evidence>
<evidence type="ECO:0000256" key="9">
    <source>
        <dbReference type="RuleBase" id="RU004480"/>
    </source>
</evidence>
<keyword evidence="6" id="KW-0963">Cytoplasm</keyword>
<comment type="pathway">
    <text evidence="1 6 8">Amino-acid degradation; L-histidine degradation into L-glutamate; N-formimidoyl-L-glutamate from L-histidine: step 1/3.</text>
</comment>
<feature type="modified residue" description="2,3-didehydroalanine (Ser)" evidence="6">
    <location>
        <position position="144"/>
    </location>
</feature>
<dbReference type="InterPro" id="IPR022313">
    <property type="entry name" value="Phe/His_NH3-lyase_AS"/>
</dbReference>
<evidence type="ECO:0000256" key="6">
    <source>
        <dbReference type="HAMAP-Rule" id="MF_00229"/>
    </source>
</evidence>
<feature type="cross-link" description="5-imidazolinone (Ala-Gly)" evidence="6">
    <location>
        <begin position="143"/>
        <end position="145"/>
    </location>
</feature>
<dbReference type="GO" id="GO:0004397">
    <property type="term" value="F:histidine ammonia-lyase activity"/>
    <property type="evidence" value="ECO:0007669"/>
    <property type="project" value="UniProtKB-EC"/>
</dbReference>
<dbReference type="InterPro" id="IPR001106">
    <property type="entry name" value="Aromatic_Lyase"/>
</dbReference>
<protein>
    <recommendedName>
        <fullName evidence="2 6">Histidine ammonia-lyase</fullName>
        <shortName evidence="6">Histidase</shortName>
        <ecNumber evidence="2 6">4.3.1.3</ecNumber>
    </recommendedName>
</protein>
<gene>
    <name evidence="6 10" type="primary">hutH</name>
    <name evidence="10" type="ORF">G6048_45855</name>
</gene>
<evidence type="ECO:0000256" key="3">
    <source>
        <dbReference type="ARBA" id="ARBA00022808"/>
    </source>
</evidence>
<dbReference type="Gene3D" id="1.10.275.10">
    <property type="entry name" value="Fumarase/aspartase (N-terminal domain)"/>
    <property type="match status" value="1"/>
</dbReference>
<evidence type="ECO:0000313" key="11">
    <source>
        <dbReference type="Proteomes" id="UP001518140"/>
    </source>
</evidence>
<comment type="subcellular location">
    <subcellularLocation>
        <location evidence="6 9">Cytoplasm</location>
    </subcellularLocation>
</comment>
<sequence length="512" mass="52990">MHTVVVGTTGVTAADVLAVARGGARVELSEDAVAALAAAREIVDALAAKPEPVYGVSTGFGALATRHISQELRTQLQRNIVRSHAAGMGPRVEREVVRALMFLRLKTLCSGRTGVRPAVAQTMADILNAGITPVVHEYGSLGCSGDLAPLSHCALTLMGEGDAEGPDGVVRPAGALLAEHGIEPVELREKEGLALLNGTDGMLGMLIMALADLDTLYKSADITAALSLEALLGTDKVLAPELHDIRPHPGQGASAANMLAVLKGSGLTGHHQGDAPRVQDAYSVRCAPQVAGAGRDTMAHARLVADRELASAVDNPVVLPDGRVESNGNFHGAPVAYVLDFLAIAAADLGSIAERRTDRLLDKNRSHGLPPFLADDAGVDSGLMIAQYTQAALVGEMKRLAVPASADSIPSSAMQEDHVSMGWSAARKLRTAVDSLARIVAIELYAATRAIELREGLTPAPASRAVIDAVRAAGVQGPGPDRFLAPDLEAADAFVRGGRLVAAVEPVTGPLA</sequence>
<dbReference type="NCBIfam" id="TIGR01225">
    <property type="entry name" value="hutH"/>
    <property type="match status" value="1"/>
</dbReference>
<dbReference type="Pfam" id="PF00221">
    <property type="entry name" value="Lyase_aromatic"/>
    <property type="match status" value="1"/>
</dbReference>
<comment type="catalytic activity">
    <reaction evidence="5 6 8">
        <text>L-histidine = trans-urocanate + NH4(+)</text>
        <dbReference type="Rhea" id="RHEA:21232"/>
        <dbReference type="ChEBI" id="CHEBI:17771"/>
        <dbReference type="ChEBI" id="CHEBI:28938"/>
        <dbReference type="ChEBI" id="CHEBI:57595"/>
        <dbReference type="EC" id="4.3.1.3"/>
    </reaction>
</comment>
<organism evidence="10 11">
    <name type="scientific">Streptomyces ureilyticus</name>
    <dbReference type="NCBI Taxonomy" id="1775131"/>
    <lineage>
        <taxon>Bacteria</taxon>
        <taxon>Bacillati</taxon>
        <taxon>Actinomycetota</taxon>
        <taxon>Actinomycetes</taxon>
        <taxon>Kitasatosporales</taxon>
        <taxon>Streptomycetaceae</taxon>
        <taxon>Streptomyces</taxon>
    </lineage>
</organism>
<comment type="PTM">
    <text evidence="6">Contains an active site 4-methylidene-imidazol-5-one (MIO), which is formed autocatalytically by cyclization and dehydration of residues Cys-Ser-Gly.</text>
</comment>
<reference evidence="10 11" key="1">
    <citation type="submission" date="2020-02" db="EMBL/GenBank/DDBJ databases">
        <title>Whole-genome analyses of novel actinobacteria.</title>
        <authorList>
            <person name="Sahin N."/>
            <person name="Tokatli A."/>
        </authorList>
    </citation>
    <scope>NUCLEOTIDE SEQUENCE [LARGE SCALE GENOMIC DNA]</scope>
    <source>
        <strain evidence="10 11">YC419</strain>
    </source>
</reference>
<dbReference type="RefSeq" id="WP_165345550.1">
    <property type="nucleotide sequence ID" value="NZ_JAAKZX010000337.1"/>
</dbReference>
<dbReference type="PANTHER" id="PTHR10362">
    <property type="entry name" value="HISTIDINE AMMONIA-LYASE"/>
    <property type="match status" value="1"/>
</dbReference>
<evidence type="ECO:0000256" key="7">
    <source>
        <dbReference type="RuleBase" id="RU003954"/>
    </source>
</evidence>
<dbReference type="Gene3D" id="1.20.200.10">
    <property type="entry name" value="Fumarase/aspartase (Central domain)"/>
    <property type="match status" value="1"/>
</dbReference>
<accession>A0ABX0E4G0</accession>
<name>A0ABX0E4G0_9ACTN</name>
<dbReference type="InterPro" id="IPR024083">
    <property type="entry name" value="Fumarase/histidase_N"/>
</dbReference>
<evidence type="ECO:0000256" key="8">
    <source>
        <dbReference type="RuleBase" id="RU004479"/>
    </source>
</evidence>
<dbReference type="EC" id="4.3.1.3" evidence="2 6"/>
<dbReference type="HAMAP" id="MF_00229">
    <property type="entry name" value="His_ammonia_lyase"/>
    <property type="match status" value="1"/>
</dbReference>
<keyword evidence="4 6" id="KW-0456">Lyase</keyword>
<evidence type="ECO:0000256" key="2">
    <source>
        <dbReference type="ARBA" id="ARBA00012994"/>
    </source>
</evidence>
<dbReference type="SUPFAM" id="SSF48557">
    <property type="entry name" value="L-aspartase-like"/>
    <property type="match status" value="1"/>
</dbReference>
<dbReference type="PROSITE" id="PS00488">
    <property type="entry name" value="PAL_HISTIDASE"/>
    <property type="match status" value="1"/>
</dbReference>
<comment type="caution">
    <text evidence="10">The sequence shown here is derived from an EMBL/GenBank/DDBJ whole genome shotgun (WGS) entry which is preliminary data.</text>
</comment>